<sequence length="138" mass="16236">MTITLPPDYRPAEDEEFMNPRQREYFRQKLLTWRAELLHESSETLANLQDGGLQEADLSDRASAETDRSLELRTRDRARKLISKIDAALRRIEDGSYGYCEETEEPISLKRLEARPIATLSIEAQERHERMERTRRDD</sequence>
<dbReference type="RefSeq" id="WP_022731875.1">
    <property type="nucleotide sequence ID" value="NZ_NXGX01000004.1"/>
</dbReference>
<name>A0A2N3L6A2_9PROT</name>
<dbReference type="InterPro" id="IPR048489">
    <property type="entry name" value="DksA_N"/>
</dbReference>
<keyword evidence="1 5" id="KW-0963">Cytoplasm</keyword>
<dbReference type="InterPro" id="IPR012784">
    <property type="entry name" value="DksA_RNA_pol-bd"/>
</dbReference>
<evidence type="ECO:0000256" key="3">
    <source>
        <dbReference type="ARBA" id="ARBA00022771"/>
    </source>
</evidence>
<dbReference type="PANTHER" id="PTHR33823:SF2">
    <property type="entry name" value="RNA POLYMERASE-BINDING TRANSCRIPTION FACTOR DKSA"/>
    <property type="match status" value="1"/>
</dbReference>
<dbReference type="PANTHER" id="PTHR33823">
    <property type="entry name" value="RNA POLYMERASE-BINDING TRANSCRIPTION FACTOR DKSA-RELATED"/>
    <property type="match status" value="1"/>
</dbReference>
<dbReference type="Proteomes" id="UP000233332">
    <property type="component" value="Unassembled WGS sequence"/>
</dbReference>
<dbReference type="InterPro" id="IPR000962">
    <property type="entry name" value="Znf_DskA_TraR"/>
</dbReference>
<dbReference type="HAMAP" id="MF_00926">
    <property type="entry name" value="DksA"/>
    <property type="match status" value="1"/>
</dbReference>
<dbReference type="NCBIfam" id="TIGR02420">
    <property type="entry name" value="dksA"/>
    <property type="match status" value="1"/>
</dbReference>
<feature type="domain" description="DnaK suppressor protein DksA N-terminal" evidence="9">
    <location>
        <begin position="22"/>
        <end position="92"/>
    </location>
</feature>
<feature type="domain" description="Zinc finger DksA/TraR C4-type" evidence="8">
    <location>
        <begin position="95"/>
        <end position="130"/>
    </location>
</feature>
<evidence type="ECO:0000256" key="5">
    <source>
        <dbReference type="HAMAP-Rule" id="MF_00926"/>
    </source>
</evidence>
<feature type="region of interest" description="Disordered" evidence="7">
    <location>
        <begin position="50"/>
        <end position="69"/>
    </location>
</feature>
<dbReference type="GO" id="GO:0008270">
    <property type="term" value="F:zinc ion binding"/>
    <property type="evidence" value="ECO:0007669"/>
    <property type="project" value="UniProtKB-UniRule"/>
</dbReference>
<dbReference type="Pfam" id="PF01258">
    <property type="entry name" value="zf-dskA_traR"/>
    <property type="match status" value="1"/>
</dbReference>
<evidence type="ECO:0000313" key="11">
    <source>
        <dbReference type="Proteomes" id="UP000233332"/>
    </source>
</evidence>
<gene>
    <name evidence="5 10" type="primary">dksA</name>
    <name evidence="10" type="ORF">COO92_10830</name>
</gene>
<evidence type="ECO:0000256" key="1">
    <source>
        <dbReference type="ARBA" id="ARBA00022490"/>
    </source>
</evidence>
<keyword evidence="2 5" id="KW-0479">Metal-binding</keyword>
<dbReference type="GO" id="GO:0005737">
    <property type="term" value="C:cytoplasm"/>
    <property type="evidence" value="ECO:0007669"/>
    <property type="project" value="UniProtKB-SubCell"/>
</dbReference>
<keyword evidence="11" id="KW-1185">Reference proteome</keyword>
<dbReference type="GO" id="GO:0010468">
    <property type="term" value="P:regulation of gene expression"/>
    <property type="evidence" value="ECO:0007669"/>
    <property type="project" value="UniProtKB-UniRule"/>
</dbReference>
<evidence type="ECO:0000256" key="6">
    <source>
        <dbReference type="PROSITE-ProRule" id="PRU00510"/>
    </source>
</evidence>
<dbReference type="InterPro" id="IPR020458">
    <property type="entry name" value="Znf_DskA_TraR_CS"/>
</dbReference>
<dbReference type="PROSITE" id="PS51128">
    <property type="entry name" value="ZF_DKSA_2"/>
    <property type="match status" value="1"/>
</dbReference>
<feature type="zinc finger region" description="dksA C4-type" evidence="6">
    <location>
        <begin position="100"/>
        <end position="124"/>
    </location>
</feature>
<comment type="subcellular location">
    <subcellularLocation>
        <location evidence="5">Cytoplasm</location>
    </subcellularLocation>
</comment>
<dbReference type="PROSITE" id="PS01102">
    <property type="entry name" value="ZF_DKSA_1"/>
    <property type="match status" value="1"/>
</dbReference>
<organism evidence="10 11">
    <name type="scientific">Thalassospira lohafexi</name>
    <dbReference type="NCBI Taxonomy" id="744227"/>
    <lineage>
        <taxon>Bacteria</taxon>
        <taxon>Pseudomonadati</taxon>
        <taxon>Pseudomonadota</taxon>
        <taxon>Alphaproteobacteria</taxon>
        <taxon>Rhodospirillales</taxon>
        <taxon>Thalassospiraceae</taxon>
        <taxon>Thalassospira</taxon>
    </lineage>
</organism>
<comment type="function">
    <text evidence="5">Transcription factor that acts by binding directly to the RNA polymerase (RNAP). Required for negative regulation of rRNA expression and positive regulation of several amino acid biosynthesis promoters.</text>
</comment>
<evidence type="ECO:0000259" key="8">
    <source>
        <dbReference type="Pfam" id="PF01258"/>
    </source>
</evidence>
<dbReference type="Gene3D" id="1.20.120.910">
    <property type="entry name" value="DksA, coiled-coil domain"/>
    <property type="match status" value="1"/>
</dbReference>
<dbReference type="AlphaFoldDB" id="A0A2N3L6A2"/>
<accession>A0A2N3L6A2</accession>
<dbReference type="InterPro" id="IPR037187">
    <property type="entry name" value="DnaK_N"/>
</dbReference>
<feature type="compositionally biased region" description="Basic and acidic residues" evidence="7">
    <location>
        <begin position="58"/>
        <end position="69"/>
    </location>
</feature>
<evidence type="ECO:0000313" key="10">
    <source>
        <dbReference type="EMBL" id="PKR58237.1"/>
    </source>
</evidence>
<evidence type="ECO:0000256" key="2">
    <source>
        <dbReference type="ARBA" id="ARBA00022723"/>
    </source>
</evidence>
<protein>
    <recommendedName>
        <fullName evidence="5">RNA polymerase-binding transcription factor DksA</fullName>
    </recommendedName>
</protein>
<reference evidence="10 11" key="1">
    <citation type="submission" date="2017-09" db="EMBL/GenBank/DDBJ databases">
        <title>Biodiversity and function of Thalassospira species in the particle-attached aromatic-hydrocarbon-degrading consortia from the surface seawater of the China South Sea.</title>
        <authorList>
            <person name="Dong C."/>
            <person name="Lai Q."/>
            <person name="Shao Z."/>
        </authorList>
    </citation>
    <scope>NUCLEOTIDE SEQUENCE [LARGE SCALE GENOMIC DNA]</scope>
    <source>
        <strain evidence="10 11">139Z-12</strain>
    </source>
</reference>
<evidence type="ECO:0000259" key="9">
    <source>
        <dbReference type="Pfam" id="PF21157"/>
    </source>
</evidence>
<dbReference type="EMBL" id="NXGX01000004">
    <property type="protein sequence ID" value="PKR58237.1"/>
    <property type="molecule type" value="Genomic_DNA"/>
</dbReference>
<dbReference type="SUPFAM" id="SSF109635">
    <property type="entry name" value="DnaK suppressor protein DksA, alpha-hairpin domain"/>
    <property type="match status" value="1"/>
</dbReference>
<proteinExistence type="inferred from homology"/>
<comment type="caution">
    <text evidence="5">Lacks conserved residue(s) required for the propagation of feature annotation.</text>
</comment>
<dbReference type="Pfam" id="PF21157">
    <property type="entry name" value="DksA_N"/>
    <property type="match status" value="1"/>
</dbReference>
<comment type="similarity">
    <text evidence="5">Belongs to the DksA family.</text>
</comment>
<dbReference type="GeneID" id="98668835"/>
<keyword evidence="4 5" id="KW-0862">Zinc</keyword>
<dbReference type="SUPFAM" id="SSF57716">
    <property type="entry name" value="Glucocorticoid receptor-like (DNA-binding domain)"/>
    <property type="match status" value="1"/>
</dbReference>
<evidence type="ECO:0000256" key="4">
    <source>
        <dbReference type="ARBA" id="ARBA00022833"/>
    </source>
</evidence>
<keyword evidence="3 5" id="KW-0863">Zinc-finger</keyword>
<comment type="caution">
    <text evidence="10">The sequence shown here is derived from an EMBL/GenBank/DDBJ whole genome shotgun (WGS) entry which is preliminary data.</text>
</comment>
<comment type="subunit">
    <text evidence="5">Interacts directly with the RNA polymerase.</text>
</comment>
<evidence type="ECO:0000256" key="7">
    <source>
        <dbReference type="SAM" id="MobiDB-lite"/>
    </source>
</evidence>